<sequence length="253" mass="28352">MEGTFELLGPIELLQLISQAGGSGVFRVPGGEVFLEKGLPVHAQYKGRTGREGLFQILALKEGRFRYLAGERASRSSLEGPLENYLLEAIRFIDAHLDLSPFDQIEFTDPARTSHLTLSPDEFELLRHLRHPLSLIDLTAKSGLPSETVILNVSHLARLSLVRVTSRIPHTVRLTVERLEGEGETARLDTQLLRAWRNHYGPFQELEVRAAQHSVRIPIAPQAGAEARLLLPTDLLFFYNLRVGEEVLVWPAL</sequence>
<reference evidence="2 3" key="1">
    <citation type="submission" date="2018-08" db="EMBL/GenBank/DDBJ databases">
        <title>Meiothermus granaticius genome AF-68 sequencing project.</title>
        <authorList>
            <person name="Da Costa M.S."/>
            <person name="Albuquerque L."/>
            <person name="Raposo P."/>
            <person name="Froufe H.J.C."/>
            <person name="Barroso C.S."/>
            <person name="Egas C."/>
        </authorList>
    </citation>
    <scope>NUCLEOTIDE SEQUENCE [LARGE SCALE GENOMIC DNA]</scope>
    <source>
        <strain evidence="2 3">AF-68</strain>
    </source>
</reference>
<protein>
    <recommendedName>
        <fullName evidence="1">PatA-like N-terminal domain-containing protein</fullName>
    </recommendedName>
</protein>
<feature type="domain" description="PatA-like N-terminal" evidence="1">
    <location>
        <begin position="2"/>
        <end position="95"/>
    </location>
</feature>
<accession>A0A399F651</accession>
<evidence type="ECO:0000313" key="3">
    <source>
        <dbReference type="Proteomes" id="UP000266178"/>
    </source>
</evidence>
<evidence type="ECO:0000313" key="2">
    <source>
        <dbReference type="EMBL" id="RIH92134.1"/>
    </source>
</evidence>
<organism evidence="2 3">
    <name type="scientific">Meiothermus granaticius NBRC 107808</name>
    <dbReference type="NCBI Taxonomy" id="1227551"/>
    <lineage>
        <taxon>Bacteria</taxon>
        <taxon>Thermotogati</taxon>
        <taxon>Deinococcota</taxon>
        <taxon>Deinococci</taxon>
        <taxon>Thermales</taxon>
        <taxon>Thermaceae</taxon>
        <taxon>Meiothermus</taxon>
    </lineage>
</organism>
<dbReference type="InterPro" id="IPR025497">
    <property type="entry name" value="PatA-like_N"/>
</dbReference>
<proteinExistence type="predicted"/>
<gene>
    <name evidence="2" type="ORF">Mgrana_01913</name>
</gene>
<name>A0A399F651_9DEIN</name>
<keyword evidence="3" id="KW-1185">Reference proteome</keyword>
<dbReference type="AlphaFoldDB" id="A0A399F651"/>
<dbReference type="RefSeq" id="WP_119357396.1">
    <property type="nucleotide sequence ID" value="NZ_BJXM01000005.1"/>
</dbReference>
<evidence type="ECO:0000259" key="1">
    <source>
        <dbReference type="Pfam" id="PF14332"/>
    </source>
</evidence>
<dbReference type="Pfam" id="PF14332">
    <property type="entry name" value="DUF4388"/>
    <property type="match status" value="1"/>
</dbReference>
<comment type="caution">
    <text evidence="2">The sequence shown here is derived from an EMBL/GenBank/DDBJ whole genome shotgun (WGS) entry which is preliminary data.</text>
</comment>
<dbReference type="EMBL" id="QWLB01000024">
    <property type="protein sequence ID" value="RIH92134.1"/>
    <property type="molecule type" value="Genomic_DNA"/>
</dbReference>
<dbReference type="OrthoDB" id="25024at2"/>
<dbReference type="Proteomes" id="UP000266178">
    <property type="component" value="Unassembled WGS sequence"/>
</dbReference>